<sequence length="228" mass="24919">MRAFVFLLILVNLLFLAWTQGYLGSSSNPDSLRVQQQLLADQIRIVARDEPPAETTRTESAAKAIENKTDQDCILLSDLPIAEVVRFESLLAEKWPAFKAERTKITGSASYWVFIPPMASKHEADNKAAELKKLGIPEFYVVQENGPNNRAISLGLFSSREAATSSLEMLRSKGVKSARIAERNAKPLSASLEIHGPEAQSEALRQALAEALPDSKPGACNKPTTSAQ</sequence>
<dbReference type="Gene3D" id="3.30.70.1070">
    <property type="entry name" value="Sporulation related repeat"/>
    <property type="match status" value="1"/>
</dbReference>
<accession>A0A9D7FKY8</accession>
<reference evidence="2" key="1">
    <citation type="submission" date="2020-10" db="EMBL/GenBank/DDBJ databases">
        <title>Connecting structure to function with the recovery of over 1000 high-quality activated sludge metagenome-assembled genomes encoding full-length rRNA genes using long-read sequencing.</title>
        <authorList>
            <person name="Singleton C.M."/>
            <person name="Petriglieri F."/>
            <person name="Kristensen J.M."/>
            <person name="Kirkegaard R.H."/>
            <person name="Michaelsen T.Y."/>
            <person name="Andersen M.H."/>
            <person name="Karst S.M."/>
            <person name="Dueholm M.S."/>
            <person name="Nielsen P.H."/>
            <person name="Albertsen M."/>
        </authorList>
    </citation>
    <scope>NUCLEOTIDE SEQUENCE</scope>
    <source>
        <strain evidence="2">EsbW_18-Q3-R4-48_MAXAC.044</strain>
    </source>
</reference>
<evidence type="ECO:0000259" key="1">
    <source>
        <dbReference type="PROSITE" id="PS51724"/>
    </source>
</evidence>
<proteinExistence type="predicted"/>
<dbReference type="Proteomes" id="UP000886602">
    <property type="component" value="Unassembled WGS sequence"/>
</dbReference>
<gene>
    <name evidence="2" type="ORF">IPJ48_11930</name>
</gene>
<evidence type="ECO:0000313" key="3">
    <source>
        <dbReference type="Proteomes" id="UP000886602"/>
    </source>
</evidence>
<comment type="caution">
    <text evidence="2">The sequence shown here is derived from an EMBL/GenBank/DDBJ whole genome shotgun (WGS) entry which is preliminary data.</text>
</comment>
<protein>
    <submittedName>
        <fullName evidence="2">SPOR domain-containing protein</fullName>
    </submittedName>
</protein>
<dbReference type="InterPro" id="IPR036680">
    <property type="entry name" value="SPOR-like_sf"/>
</dbReference>
<organism evidence="2 3">
    <name type="scientific">Candidatus Propionivibrio dominans</name>
    <dbReference type="NCBI Taxonomy" id="2954373"/>
    <lineage>
        <taxon>Bacteria</taxon>
        <taxon>Pseudomonadati</taxon>
        <taxon>Pseudomonadota</taxon>
        <taxon>Betaproteobacteria</taxon>
        <taxon>Rhodocyclales</taxon>
        <taxon>Rhodocyclaceae</taxon>
        <taxon>Propionivibrio</taxon>
    </lineage>
</organism>
<dbReference type="InterPro" id="IPR007730">
    <property type="entry name" value="SPOR-like_dom"/>
</dbReference>
<dbReference type="AlphaFoldDB" id="A0A9D7FKY8"/>
<dbReference type="EMBL" id="JADJNC010000018">
    <property type="protein sequence ID" value="MBK7423746.1"/>
    <property type="molecule type" value="Genomic_DNA"/>
</dbReference>
<dbReference type="GO" id="GO:0042834">
    <property type="term" value="F:peptidoglycan binding"/>
    <property type="evidence" value="ECO:0007669"/>
    <property type="project" value="InterPro"/>
</dbReference>
<evidence type="ECO:0000313" key="2">
    <source>
        <dbReference type="EMBL" id="MBK7423746.1"/>
    </source>
</evidence>
<dbReference type="PROSITE" id="PS51724">
    <property type="entry name" value="SPOR"/>
    <property type="match status" value="1"/>
</dbReference>
<name>A0A9D7FKY8_9RHOO</name>
<dbReference type="SUPFAM" id="SSF110997">
    <property type="entry name" value="Sporulation related repeat"/>
    <property type="match status" value="1"/>
</dbReference>
<feature type="domain" description="SPOR" evidence="1">
    <location>
        <begin position="105"/>
        <end position="183"/>
    </location>
</feature>
<dbReference type="Pfam" id="PF05036">
    <property type="entry name" value="SPOR"/>
    <property type="match status" value="1"/>
</dbReference>